<dbReference type="KEGG" id="ndv:NDEV_0292"/>
<evidence type="ECO:0000313" key="2">
    <source>
        <dbReference type="Proteomes" id="UP000196239"/>
    </source>
</evidence>
<organism evidence="1 2">
    <name type="scientific">Nitrosotalea devaniterrae</name>
    <dbReference type="NCBI Taxonomy" id="1078905"/>
    <lineage>
        <taxon>Archaea</taxon>
        <taxon>Nitrososphaerota</taxon>
        <taxon>Nitrososphaeria</taxon>
        <taxon>Nitrosotaleales</taxon>
        <taxon>Nitrosotaleaceae</taxon>
        <taxon>Nitrosotalea</taxon>
    </lineage>
</organism>
<name>A0A128A160_9ARCH</name>
<dbReference type="EMBL" id="LN890280">
    <property type="protein sequence ID" value="CUR51057.1"/>
    <property type="molecule type" value="Genomic_DNA"/>
</dbReference>
<dbReference type="AlphaFoldDB" id="A0A128A160"/>
<protein>
    <submittedName>
        <fullName evidence="1">Putative bacterial regulatory protein, arsR family protein</fullName>
    </submittedName>
</protein>
<proteinExistence type="predicted"/>
<evidence type="ECO:0000313" key="1">
    <source>
        <dbReference type="EMBL" id="CUR51057.1"/>
    </source>
</evidence>
<accession>A0A128A160</accession>
<reference evidence="2" key="1">
    <citation type="submission" date="2015-10" db="EMBL/GenBank/DDBJ databases">
        <authorList>
            <person name="Lehtovirta-Morley L.E."/>
            <person name="Vieille C."/>
        </authorList>
    </citation>
    <scope>NUCLEOTIDE SEQUENCE [LARGE SCALE GENOMIC DNA]</scope>
</reference>
<sequence length="106" mass="12190">MVDLSENFDKQKMMETLVDPDVSSILAELESGEKDSVYLTDKLQLPVNQIKDRLSYVIENKFVMVTQNNGKEIFSVDLIKLNKIMENDDNFKNVVDGLTELDQFLN</sequence>
<gene>
    <name evidence="1" type="ORF">NDEV_0292</name>
</gene>
<dbReference type="Proteomes" id="UP000196239">
    <property type="component" value="Chromosome 1"/>
</dbReference>
<keyword evidence="2" id="KW-1185">Reference proteome</keyword>